<dbReference type="GO" id="GO:0005536">
    <property type="term" value="F:D-glucose binding"/>
    <property type="evidence" value="ECO:0007669"/>
    <property type="project" value="InterPro"/>
</dbReference>
<evidence type="ECO:0000256" key="6">
    <source>
        <dbReference type="ARBA" id="ARBA00009225"/>
    </source>
</evidence>
<reference evidence="29 30" key="1">
    <citation type="submission" date="2019-01" db="EMBL/GenBank/DDBJ databases">
        <title>Sequencing of cultivated peanut Arachis hypogaea provides insights into genome evolution and oil improvement.</title>
        <authorList>
            <person name="Chen X."/>
        </authorList>
    </citation>
    <scope>NUCLEOTIDE SEQUENCE [LARGE SCALE GENOMIC DNA]</scope>
    <source>
        <strain evidence="30">cv. Fuhuasheng</strain>
        <tissue evidence="29">Leaves</tissue>
    </source>
</reference>
<feature type="domain" description="Pre-mRNA-splicing factor Syf1-like N-terminal HAT-repeats" evidence="28">
    <location>
        <begin position="144"/>
        <end position="302"/>
    </location>
</feature>
<dbReference type="FunFam" id="1.25.40.10:FF:000182">
    <property type="entry name" value="Pre-mRNA-splicing factor SYF1"/>
    <property type="match status" value="1"/>
</dbReference>
<evidence type="ECO:0000313" key="29">
    <source>
        <dbReference type="EMBL" id="RYR40663.1"/>
    </source>
</evidence>
<evidence type="ECO:0000256" key="2">
    <source>
        <dbReference type="ARBA" id="ARBA00004572"/>
    </source>
</evidence>
<keyword evidence="12" id="KW-0677">Repeat</keyword>
<comment type="pathway">
    <text evidence="3">Carbohydrate degradation; glycolysis; D-glyceraldehyde 3-phosphate and glycerone phosphate from D-glucose: step 1/4.</text>
</comment>
<feature type="compositionally biased region" description="Acidic residues" evidence="22">
    <location>
        <begin position="979"/>
        <end position="991"/>
    </location>
</feature>
<dbReference type="Proteomes" id="UP000289738">
    <property type="component" value="Chromosome A09"/>
</dbReference>
<gene>
    <name evidence="29" type="ORF">Ahy_A09g046414</name>
</gene>
<dbReference type="Pfam" id="PF03727">
    <property type="entry name" value="Hexokinase_2"/>
    <property type="match status" value="1"/>
</dbReference>
<dbReference type="PANTHER" id="PTHR11246:SF5">
    <property type="entry name" value="PRE-MRNA-SPLICING FACTOR SYF1"/>
    <property type="match status" value="1"/>
</dbReference>
<dbReference type="UniPathway" id="UPA00109">
    <property type="reaction ID" value="UER00180"/>
</dbReference>
<evidence type="ECO:0000256" key="16">
    <source>
        <dbReference type="ARBA" id="ARBA00022840"/>
    </source>
</evidence>
<feature type="region of interest" description="Disordered" evidence="22">
    <location>
        <begin position="959"/>
        <end position="1036"/>
    </location>
</feature>
<dbReference type="EMBL" id="SDMP01000009">
    <property type="protein sequence ID" value="RYR40663.1"/>
    <property type="molecule type" value="Genomic_DNA"/>
</dbReference>
<keyword evidence="14" id="KW-0418">Kinase</keyword>
<dbReference type="InterPro" id="IPR001312">
    <property type="entry name" value="Hexokinase"/>
</dbReference>
<keyword evidence="23" id="KW-0812">Transmembrane</keyword>
<dbReference type="PROSITE" id="PS51748">
    <property type="entry name" value="HEXOKINASE_2"/>
    <property type="match status" value="1"/>
</dbReference>
<evidence type="ECO:0000256" key="22">
    <source>
        <dbReference type="SAM" id="MobiDB-lite"/>
    </source>
</evidence>
<evidence type="ECO:0000256" key="23">
    <source>
        <dbReference type="SAM" id="Phobius"/>
    </source>
</evidence>
<dbReference type="GO" id="GO:0019318">
    <property type="term" value="P:hexose metabolic process"/>
    <property type="evidence" value="ECO:0007669"/>
    <property type="project" value="UniProtKB-UniPathway"/>
</dbReference>
<dbReference type="GO" id="GO:0000349">
    <property type="term" value="P:generation of catalytic spliceosome for first transesterification step"/>
    <property type="evidence" value="ECO:0007669"/>
    <property type="project" value="TreeGrafter"/>
</dbReference>
<dbReference type="GO" id="GO:0071014">
    <property type="term" value="C:post-mRNA release spliceosomal complex"/>
    <property type="evidence" value="ECO:0007669"/>
    <property type="project" value="TreeGrafter"/>
</dbReference>
<comment type="similarity">
    <text evidence="5">Belongs to the crooked-neck family.</text>
</comment>
<dbReference type="Gene3D" id="3.30.420.40">
    <property type="match status" value="1"/>
</dbReference>
<feature type="region of interest" description="Disordered" evidence="22">
    <location>
        <begin position="441"/>
        <end position="460"/>
    </location>
</feature>
<feature type="domain" description="Hexokinase C-terminal" evidence="25">
    <location>
        <begin position="1296"/>
        <end position="1536"/>
    </location>
</feature>
<dbReference type="InterPro" id="IPR003107">
    <property type="entry name" value="HAT"/>
</dbReference>
<feature type="transmembrane region" description="Helical" evidence="23">
    <location>
        <begin position="1049"/>
        <end position="1073"/>
    </location>
</feature>
<evidence type="ECO:0000256" key="11">
    <source>
        <dbReference type="ARBA" id="ARBA00022728"/>
    </source>
</evidence>
<feature type="domain" description="Pre-mRNA-splicing factor SYF1 central HAT repeats" evidence="26">
    <location>
        <begin position="305"/>
        <end position="543"/>
    </location>
</feature>
<evidence type="ECO:0000256" key="13">
    <source>
        <dbReference type="ARBA" id="ARBA00022741"/>
    </source>
</evidence>
<keyword evidence="11" id="KW-0747">Spliceosome</keyword>
<dbReference type="UniPathway" id="UPA00242"/>
<evidence type="ECO:0000256" key="19">
    <source>
        <dbReference type="ARBA" id="ARBA00023242"/>
    </source>
</evidence>
<dbReference type="Pfam" id="PF23220">
    <property type="entry name" value="HAT_Syf1_M"/>
    <property type="match status" value="1"/>
</dbReference>
<dbReference type="CDD" id="cd24020">
    <property type="entry name" value="ASKHA_NBD_HK_plant"/>
    <property type="match status" value="1"/>
</dbReference>
<dbReference type="EC" id="2.7.1.1" evidence="8"/>
<dbReference type="InterPro" id="IPR056350">
    <property type="entry name" value="HAT_Syf1_central"/>
</dbReference>
<dbReference type="InterPro" id="IPR022673">
    <property type="entry name" value="Hexokinase_C"/>
</dbReference>
<feature type="domain" description="Hexokinase N-terminal" evidence="24">
    <location>
        <begin position="1090"/>
        <end position="1289"/>
    </location>
</feature>
<comment type="subunit">
    <text evidence="7">Associated with the spliceosome.</text>
</comment>
<evidence type="ECO:0000259" key="27">
    <source>
        <dbReference type="Pfam" id="PF23231"/>
    </source>
</evidence>
<dbReference type="GO" id="GO:0004340">
    <property type="term" value="F:glucokinase activity"/>
    <property type="evidence" value="ECO:0007669"/>
    <property type="project" value="UniProtKB-ARBA"/>
</dbReference>
<dbReference type="InterPro" id="IPR043129">
    <property type="entry name" value="ATPase_NBD"/>
</dbReference>
<keyword evidence="16" id="KW-0067">ATP-binding</keyword>
<dbReference type="InterPro" id="IPR022672">
    <property type="entry name" value="Hexokinase_N"/>
</dbReference>
<evidence type="ECO:0000256" key="20">
    <source>
        <dbReference type="ARBA" id="ARBA00039472"/>
    </source>
</evidence>
<dbReference type="SUPFAM" id="SSF53067">
    <property type="entry name" value="Actin-like ATPase domain"/>
    <property type="match status" value="2"/>
</dbReference>
<evidence type="ECO:0000259" key="25">
    <source>
        <dbReference type="Pfam" id="PF03727"/>
    </source>
</evidence>
<evidence type="ECO:0000259" key="28">
    <source>
        <dbReference type="Pfam" id="PF23233"/>
    </source>
</evidence>
<dbReference type="SUPFAM" id="SSF48452">
    <property type="entry name" value="TPR-like"/>
    <property type="match status" value="5"/>
</dbReference>
<dbReference type="Pfam" id="PF00349">
    <property type="entry name" value="Hexokinase_1"/>
    <property type="match status" value="1"/>
</dbReference>
<evidence type="ECO:0000256" key="3">
    <source>
        <dbReference type="ARBA" id="ARBA00004888"/>
    </source>
</evidence>
<comment type="pathway">
    <text evidence="4">Carbohydrate metabolism; hexose metabolism.</text>
</comment>
<dbReference type="GO" id="GO:0005524">
    <property type="term" value="F:ATP binding"/>
    <property type="evidence" value="ECO:0007669"/>
    <property type="project" value="UniProtKB-KW"/>
</dbReference>
<evidence type="ECO:0000256" key="1">
    <source>
        <dbReference type="ARBA" id="ARBA00004123"/>
    </source>
</evidence>
<dbReference type="FunFam" id="1.25.40.10:FF:000411">
    <property type="entry name" value="pre-mRNA-splicing factor SYF1"/>
    <property type="match status" value="1"/>
</dbReference>
<dbReference type="PRINTS" id="PR00475">
    <property type="entry name" value="HEXOKINASE"/>
</dbReference>
<dbReference type="InterPro" id="IPR019807">
    <property type="entry name" value="Hexokinase_BS"/>
</dbReference>
<keyword evidence="15" id="KW-0496">Mitochondrion</keyword>
<evidence type="ECO:0000256" key="7">
    <source>
        <dbReference type="ARBA" id="ARBA00011524"/>
    </source>
</evidence>
<keyword evidence="13" id="KW-0547">Nucleotide-binding</keyword>
<dbReference type="GO" id="GO:0071007">
    <property type="term" value="C:U2-type catalytic step 2 spliceosome"/>
    <property type="evidence" value="ECO:0007669"/>
    <property type="project" value="TreeGrafter"/>
</dbReference>
<dbReference type="Gene3D" id="3.40.367.20">
    <property type="match status" value="1"/>
</dbReference>
<dbReference type="GO" id="GO:0000974">
    <property type="term" value="C:Prp19 complex"/>
    <property type="evidence" value="ECO:0007669"/>
    <property type="project" value="TreeGrafter"/>
</dbReference>
<keyword evidence="15" id="KW-1000">Mitochondrion outer membrane</keyword>
<accession>A0A445BPQ0</accession>
<evidence type="ECO:0000313" key="30">
    <source>
        <dbReference type="Proteomes" id="UP000289738"/>
    </source>
</evidence>
<comment type="caution">
    <text evidence="29">The sequence shown here is derived from an EMBL/GenBank/DDBJ whole genome shotgun (WGS) entry which is preliminary data.</text>
</comment>
<keyword evidence="10" id="KW-0808">Transferase</keyword>
<keyword evidence="30" id="KW-1185">Reference proteome</keyword>
<evidence type="ECO:0000256" key="4">
    <source>
        <dbReference type="ARBA" id="ARBA00005028"/>
    </source>
</evidence>
<dbReference type="FunFam" id="1.25.40.10:FF:000038">
    <property type="entry name" value="Putative pre-mRNA-splicing factor SYF1"/>
    <property type="match status" value="1"/>
</dbReference>
<organism evidence="29 30">
    <name type="scientific">Arachis hypogaea</name>
    <name type="common">Peanut</name>
    <dbReference type="NCBI Taxonomy" id="3818"/>
    <lineage>
        <taxon>Eukaryota</taxon>
        <taxon>Viridiplantae</taxon>
        <taxon>Streptophyta</taxon>
        <taxon>Embryophyta</taxon>
        <taxon>Tracheophyta</taxon>
        <taxon>Spermatophyta</taxon>
        <taxon>Magnoliopsida</taxon>
        <taxon>eudicotyledons</taxon>
        <taxon>Gunneridae</taxon>
        <taxon>Pentapetalae</taxon>
        <taxon>rosids</taxon>
        <taxon>fabids</taxon>
        <taxon>Fabales</taxon>
        <taxon>Fabaceae</taxon>
        <taxon>Papilionoideae</taxon>
        <taxon>50 kb inversion clade</taxon>
        <taxon>dalbergioids sensu lato</taxon>
        <taxon>Dalbergieae</taxon>
        <taxon>Pterocarpus clade</taxon>
        <taxon>Arachis</taxon>
    </lineage>
</organism>
<dbReference type="InterPro" id="IPR055433">
    <property type="entry name" value="HAT_Syf1-like_N"/>
</dbReference>
<keyword evidence="19" id="KW-0539">Nucleus</keyword>
<sequence length="1581" mass="179291">MMVLKTHRVSEFKPRNQSLPSDSHAVTQKPLASIVPSQLFLENPSLHSAAVHLTVAAWFVVLEGPPFICPTQCLQVLLRVCSLVVRPSCWLPGSPASCRPSISLKSLLPALAEARRLISLRSEFSSAVMPSSSSISQDLYPSQDDLLYEEEILRNPFSLKLWWRYLIARSESPFKKRFVIYERALKALPGSYKLWHAYLRERLDLVRNLPITHSQYDTLNNTFERALVTMHKMPRIWIMYLQTLTHQKLLTRTRRTFDRALCALPVTQHDRIWEPYLVFVSQRGVPIETSLRVYRRYLKYDPSHIEDFIEFLVNSCLWQEAAERLASVLNDGMFFSIKGKTRHRLWLELCELLTRHANEVSGLNVDAIIRGGIRKFTDEVGRLWTSLAEYYIRRGLHEKARDVFEEGMSTVVTVRDFGVIFDSYSQFEESMLAYKMEEMGMSDEEEEDGEENGFGDGEEEDVRFKGEDFERKILRGFWLNDKNDIDLRLARFDYLMERRPELANSVLLRQNPHNVEQWHRRVKLFEGNPTRQILTYTEAVRTIDPMKAVGKPHTLWVAFAKLYEHHKDLANARVIFDKAVQVNYKTVDNLASVWCEWAEMELRHKNFKGALDLMRRATAEPSVEVKRRVAADGNEPVQMKLHKSLRLWTFYVDLEESLGTLESTRAVYERILDLRIATPQIIINYAYFLEEHKYFEDAFKVYERGVKIFKYPHVKDIWVTYLSKFVKRYGKTKLERARELFENAVETAPADQVKPLYLQYAKLEEDYGLAKRAMKVYDEATKAVPNDEKLSMYEIYIARASEIFGVPKTRQIYELAIQSGLPDKDVKTMCLKFAELEKSLGEIDRARAIYGHASQFANPRSDPEFWEKWHEFEVQHGNEDTFREMLRIKRSVSASYSQTHFILPEYLMQKDQTVNLDEAKDKLKQAGVPEDEMAALERQLAPATNDTATKERKVGFVSAGVESQTDGGLRVSANHEDIELPEESDSDDEEKVEIAQKDVPSAVFGSLVRGREESGMNGEADGTKDQDNESRLDSTHNLPNSQRFFQVVAMGRVVVVAAVIGVATAVAVAAVVGRRFVRKWRRRAKALAIVKEVEEKCATPIAKLRQVADAMTVEMHAGLASEGGSKLKMLITYVDNLPTGDEEGLFYALDLGGTNFRVLRVQLGGKGGGIVSQEFTEVSIPPKLMVGSSSALFEYIASKLAKFVAEEGPDFQIHPGRQRELGFTFSFPVMQTSIDSGNLIKWTKGFSIDDTVGKDIVAELTKAMEKQGLDMRVTALVNDTVGTLAGGRYTDKDVIAAVILGTGTNAAYVERAQAIPKWHGLLPKSGEMVINMEWGNFRSSHLPLTEFDHALDMESLNPGEQVYEKIISGMYLGDIVRRVLCKMAEEASFFGDTVPPKLKVPFTLRTPDMSAMHHDTSADLSVVGNKLKTIFEIQDSSLESRKVVIELCNIIATRGARLAAAGMLGILKKLGKDTLNDSEGQRFVIAMDGGLYEHYDAYSKCLEDTVAELLGEVVSQNIVIQHSMDGSGIGAALLAASHSQLITLATKVVHISKSFNYFIQVHFRKKLIRGNSISLHTKCLF</sequence>
<evidence type="ECO:0000256" key="9">
    <source>
        <dbReference type="ARBA" id="ARBA00022664"/>
    </source>
</evidence>
<comment type="subcellular location">
    <subcellularLocation>
        <location evidence="2">Mitochondrion outer membrane</location>
        <topology evidence="2">Single-pass membrane protein</topology>
    </subcellularLocation>
    <subcellularLocation>
        <location evidence="1">Nucleus</location>
    </subcellularLocation>
</comment>
<comment type="similarity">
    <text evidence="6">Belongs to the hexokinase family.</text>
</comment>
<dbReference type="GO" id="GO:0001678">
    <property type="term" value="P:intracellular glucose homeostasis"/>
    <property type="evidence" value="ECO:0007669"/>
    <property type="project" value="InterPro"/>
</dbReference>
<dbReference type="Pfam" id="PF23233">
    <property type="entry name" value="HAT_Syf1_CNRKL1_N"/>
    <property type="match status" value="1"/>
</dbReference>
<dbReference type="Pfam" id="PF23231">
    <property type="entry name" value="HAT_Syf1_CNRKL1_C"/>
    <property type="match status" value="1"/>
</dbReference>
<keyword evidence="18" id="KW-0508">mRNA splicing</keyword>
<proteinExistence type="inferred from homology"/>
<evidence type="ECO:0000256" key="8">
    <source>
        <dbReference type="ARBA" id="ARBA00012324"/>
    </source>
</evidence>
<dbReference type="STRING" id="3818.A0A445BPQ0"/>
<feature type="domain" description="Pre-mRNA-splicing factor Syf1/CRNKL1-like C-terminal HAT-repeats" evidence="27">
    <location>
        <begin position="545"/>
        <end position="939"/>
    </location>
</feature>
<dbReference type="InterPro" id="IPR045075">
    <property type="entry name" value="Syf1-like"/>
</dbReference>
<dbReference type="SMART" id="SM00386">
    <property type="entry name" value="HAT"/>
    <property type="match status" value="9"/>
</dbReference>
<feature type="compositionally biased region" description="Basic and acidic residues" evidence="22">
    <location>
        <begin position="1021"/>
        <end position="1034"/>
    </location>
</feature>
<evidence type="ECO:0000256" key="5">
    <source>
        <dbReference type="ARBA" id="ARBA00008644"/>
    </source>
</evidence>
<dbReference type="PANTHER" id="PTHR11246">
    <property type="entry name" value="PRE-MRNA SPLICING FACTOR"/>
    <property type="match status" value="1"/>
</dbReference>
<evidence type="ECO:0000256" key="15">
    <source>
        <dbReference type="ARBA" id="ARBA00022787"/>
    </source>
</evidence>
<keyword evidence="9" id="KW-0507">mRNA processing</keyword>
<evidence type="ECO:0000256" key="12">
    <source>
        <dbReference type="ARBA" id="ARBA00022737"/>
    </source>
</evidence>
<dbReference type="GO" id="GO:0005741">
    <property type="term" value="C:mitochondrial outer membrane"/>
    <property type="evidence" value="ECO:0007669"/>
    <property type="project" value="UniProtKB-SubCell"/>
</dbReference>
<dbReference type="FunFam" id="3.40.367.20:FF:000003">
    <property type="entry name" value="Phosphotransferase"/>
    <property type="match status" value="1"/>
</dbReference>
<evidence type="ECO:0000256" key="14">
    <source>
        <dbReference type="ARBA" id="ARBA00022777"/>
    </source>
</evidence>
<evidence type="ECO:0000256" key="21">
    <source>
        <dbReference type="ARBA" id="ARBA00067212"/>
    </source>
</evidence>
<keyword evidence="23" id="KW-1133">Transmembrane helix</keyword>
<dbReference type="FunFam" id="1.25.40.10:FF:000390">
    <property type="entry name" value="Tetratricopeptide repeat (TPR)-like superfamily protein"/>
    <property type="match status" value="1"/>
</dbReference>
<evidence type="ECO:0000259" key="26">
    <source>
        <dbReference type="Pfam" id="PF23220"/>
    </source>
</evidence>
<name>A0A445BPQ0_ARAHY</name>
<evidence type="ECO:0000256" key="17">
    <source>
        <dbReference type="ARBA" id="ARBA00023152"/>
    </source>
</evidence>
<keyword evidence="23" id="KW-0472">Membrane</keyword>
<dbReference type="InterPro" id="IPR055430">
    <property type="entry name" value="HAT_Syf1_CNRKL1_C"/>
</dbReference>
<dbReference type="FunFam" id="1.25.40.10:FF:000023">
    <property type="entry name" value="Pre-mRNA-splicing factor SYF1"/>
    <property type="match status" value="1"/>
</dbReference>
<dbReference type="GO" id="GO:0006096">
    <property type="term" value="P:glycolytic process"/>
    <property type="evidence" value="ECO:0007669"/>
    <property type="project" value="UniProtKB-UniPathway"/>
</dbReference>
<dbReference type="PROSITE" id="PS00378">
    <property type="entry name" value="HEXOKINASE_1"/>
    <property type="match status" value="1"/>
</dbReference>
<dbReference type="FunFam" id="3.30.420.40:FF:000034">
    <property type="entry name" value="Phosphotransferase"/>
    <property type="match status" value="1"/>
</dbReference>
<evidence type="ECO:0000259" key="24">
    <source>
        <dbReference type="Pfam" id="PF00349"/>
    </source>
</evidence>
<dbReference type="Gene3D" id="1.25.40.10">
    <property type="entry name" value="Tetratricopeptide repeat domain"/>
    <property type="match status" value="5"/>
</dbReference>
<evidence type="ECO:0000256" key="10">
    <source>
        <dbReference type="ARBA" id="ARBA00022679"/>
    </source>
</evidence>
<keyword evidence="17" id="KW-0324">Glycolysis</keyword>
<dbReference type="InterPro" id="IPR011990">
    <property type="entry name" value="TPR-like_helical_dom_sf"/>
</dbReference>
<evidence type="ECO:0000256" key="18">
    <source>
        <dbReference type="ARBA" id="ARBA00023187"/>
    </source>
</evidence>
<protein>
    <recommendedName>
        <fullName evidence="20">Pre-mRNA-splicing factor SYF1</fullName>
        <ecNumber evidence="8">2.7.1.1</ecNumber>
    </recommendedName>
    <alternativeName>
        <fullName evidence="21">Pre-mRNA-splicing factor syf1</fullName>
    </alternativeName>
</protein>